<evidence type="ECO:0000256" key="4">
    <source>
        <dbReference type="ARBA" id="ARBA00023012"/>
    </source>
</evidence>
<dbReference type="AlphaFoldDB" id="A0A9J6ZKD2"/>
<dbReference type="Gene3D" id="3.40.50.2300">
    <property type="match status" value="1"/>
</dbReference>
<dbReference type="GO" id="GO:0005737">
    <property type="term" value="C:cytoplasm"/>
    <property type="evidence" value="ECO:0007669"/>
    <property type="project" value="UniProtKB-SubCell"/>
</dbReference>
<evidence type="ECO:0000313" key="10">
    <source>
        <dbReference type="EMBL" id="URN96701.1"/>
    </source>
</evidence>
<organism evidence="10 11">
    <name type="scientific">Candidatus Pristimantibacillus lignocellulolyticus</name>
    <dbReference type="NCBI Taxonomy" id="2994561"/>
    <lineage>
        <taxon>Bacteria</taxon>
        <taxon>Bacillati</taxon>
        <taxon>Bacillota</taxon>
        <taxon>Bacilli</taxon>
        <taxon>Bacillales</taxon>
        <taxon>Paenibacillaceae</taxon>
        <taxon>Candidatus Pristimantibacillus</taxon>
    </lineage>
</organism>
<dbReference type="GO" id="GO:0043565">
    <property type="term" value="F:sequence-specific DNA binding"/>
    <property type="evidence" value="ECO:0007669"/>
    <property type="project" value="InterPro"/>
</dbReference>
<name>A0A9J6ZKD2_9BACL</name>
<gene>
    <name evidence="10" type="ORF">NAG76_10940</name>
</gene>
<accession>A0A9J6ZKD2</accession>
<protein>
    <submittedName>
        <fullName evidence="10">Response regulator</fullName>
    </submittedName>
</protein>
<evidence type="ECO:0000259" key="8">
    <source>
        <dbReference type="SMART" id="SM00342"/>
    </source>
</evidence>
<dbReference type="InterPro" id="IPR051552">
    <property type="entry name" value="HptR"/>
</dbReference>
<evidence type="ECO:0000256" key="2">
    <source>
        <dbReference type="ARBA" id="ARBA00022490"/>
    </source>
</evidence>
<evidence type="ECO:0000313" key="11">
    <source>
        <dbReference type="Proteomes" id="UP001056756"/>
    </source>
</evidence>
<keyword evidence="4" id="KW-0902">Two-component regulatory system</keyword>
<evidence type="ECO:0000256" key="5">
    <source>
        <dbReference type="ARBA" id="ARBA00023015"/>
    </source>
</evidence>
<evidence type="ECO:0000256" key="3">
    <source>
        <dbReference type="ARBA" id="ARBA00022553"/>
    </source>
</evidence>
<keyword evidence="7" id="KW-0804">Transcription</keyword>
<keyword evidence="6" id="KW-0238">DNA-binding</keyword>
<dbReference type="SMART" id="SM00342">
    <property type="entry name" value="HTH_ARAC"/>
    <property type="match status" value="1"/>
</dbReference>
<evidence type="ECO:0000259" key="9">
    <source>
        <dbReference type="SMART" id="SM00448"/>
    </source>
</evidence>
<dbReference type="GO" id="GO:0003700">
    <property type="term" value="F:DNA-binding transcription factor activity"/>
    <property type="evidence" value="ECO:0007669"/>
    <property type="project" value="InterPro"/>
</dbReference>
<dbReference type="InterPro" id="IPR018060">
    <property type="entry name" value="HTH_AraC"/>
</dbReference>
<evidence type="ECO:0000256" key="7">
    <source>
        <dbReference type="ARBA" id="ARBA00023163"/>
    </source>
</evidence>
<dbReference type="GO" id="GO:0000160">
    <property type="term" value="P:phosphorelay signal transduction system"/>
    <property type="evidence" value="ECO:0007669"/>
    <property type="project" value="UniProtKB-KW"/>
</dbReference>
<evidence type="ECO:0000256" key="1">
    <source>
        <dbReference type="ARBA" id="ARBA00004496"/>
    </source>
</evidence>
<feature type="domain" description="HTH araC/xylS-type" evidence="8">
    <location>
        <begin position="445"/>
        <end position="528"/>
    </location>
</feature>
<dbReference type="KEGG" id="plig:NAG76_10940"/>
<dbReference type="InterPro" id="IPR009057">
    <property type="entry name" value="Homeodomain-like_sf"/>
</dbReference>
<dbReference type="InterPro" id="IPR001789">
    <property type="entry name" value="Sig_transdc_resp-reg_receiver"/>
</dbReference>
<dbReference type="Pfam" id="PF12833">
    <property type="entry name" value="HTH_18"/>
    <property type="match status" value="1"/>
</dbReference>
<dbReference type="CDD" id="cd17536">
    <property type="entry name" value="REC_YesN-like"/>
    <property type="match status" value="1"/>
</dbReference>
<keyword evidence="3" id="KW-0597">Phosphoprotein</keyword>
<evidence type="ECO:0000256" key="6">
    <source>
        <dbReference type="ARBA" id="ARBA00023125"/>
    </source>
</evidence>
<dbReference type="InterPro" id="IPR020449">
    <property type="entry name" value="Tscrpt_reg_AraC-type_HTH"/>
</dbReference>
<dbReference type="Proteomes" id="UP001056756">
    <property type="component" value="Chromosome"/>
</dbReference>
<keyword evidence="2" id="KW-0963">Cytoplasm</keyword>
<dbReference type="Gene3D" id="1.10.10.60">
    <property type="entry name" value="Homeodomain-like"/>
    <property type="match status" value="2"/>
</dbReference>
<dbReference type="SUPFAM" id="SSF46689">
    <property type="entry name" value="Homeodomain-like"/>
    <property type="match status" value="2"/>
</dbReference>
<dbReference type="PRINTS" id="PR00032">
    <property type="entry name" value="HTHARAC"/>
</dbReference>
<keyword evidence="5" id="KW-0805">Transcription regulation</keyword>
<dbReference type="SMART" id="SM00448">
    <property type="entry name" value="REC"/>
    <property type="match status" value="1"/>
</dbReference>
<comment type="subcellular location">
    <subcellularLocation>
        <location evidence="1">Cytoplasm</location>
    </subcellularLocation>
</comment>
<dbReference type="PROSITE" id="PS00041">
    <property type="entry name" value="HTH_ARAC_FAMILY_1"/>
    <property type="match status" value="1"/>
</dbReference>
<reference evidence="10" key="1">
    <citation type="submission" date="2022-05" db="EMBL/GenBank/DDBJ databases">
        <title>Novel bacterial taxa in a minimal lignocellulolytic consortium and its capacity to transform plastics disclosed by genome-resolved metagenomics.</title>
        <authorList>
            <person name="Rodriguez C.A.D."/>
            <person name="Diaz-Garcia L."/>
            <person name="Herrera K."/>
            <person name="Tarazona N.A."/>
            <person name="Sproer C."/>
            <person name="Overmann J."/>
            <person name="Jimenez D.J."/>
        </authorList>
    </citation>
    <scope>NUCLEOTIDE SEQUENCE</scope>
    <source>
        <strain evidence="10">MAG5</strain>
    </source>
</reference>
<proteinExistence type="predicted"/>
<dbReference type="InterPro" id="IPR011006">
    <property type="entry name" value="CheY-like_superfamily"/>
</dbReference>
<dbReference type="PANTHER" id="PTHR42713">
    <property type="entry name" value="HISTIDINE KINASE-RELATED"/>
    <property type="match status" value="1"/>
</dbReference>
<dbReference type="Pfam" id="PF00072">
    <property type="entry name" value="Response_reg"/>
    <property type="match status" value="1"/>
</dbReference>
<dbReference type="PANTHER" id="PTHR42713:SF3">
    <property type="entry name" value="TRANSCRIPTIONAL REGULATORY PROTEIN HPTR"/>
    <property type="match status" value="1"/>
</dbReference>
<feature type="domain" description="Response regulatory" evidence="9">
    <location>
        <begin position="2"/>
        <end position="117"/>
    </location>
</feature>
<dbReference type="SUPFAM" id="SSF52172">
    <property type="entry name" value="CheY-like"/>
    <property type="match status" value="1"/>
</dbReference>
<sequence length="529" mass="61008">MNKIIIVDDEMLARIGIKSLISGNEKEYVVVGEAENGKKALEMIEELHPDIVITDMKMPVMNGIDLIKQAKELLNPPDFIVLSSYDDFDYVKQALVLGAKDYFLKLELTPEQLISTLDRVSKIRSEIGKEEPSTKQSYVEHFSSKDIEIVKGMFLKEIIQGSYYKENEIEQKLQDLGVTLPQGRIQVGVILLNGTEIHKKYKDKDIDLFQFSVQNIISEIVSDYRYAHTVFTRSNEITVIYGQMKDVEMSQTIEDLMSTMLKALKTYLNITGLIGISGIHVEYNSIKIGYKEALTNASQHQMSNGLVESVNNSDSLFLNINDYIKQFDMIIEISDIVRMEQCLGSIIKIIKERHSVDKHVLKSLCSALLFSLSSYVAEQHPTFKLEEEWESDPYHSLDHLYTDYDYIVWIQRLMKTTDLLFNALGESRKIIHEAKKFIQSHYAKNISLEAIAEELNISPNYLSHLFRKETKESVVEYITRYRIDQAKKILRTTHYKVYEVGQMVGYESEQYFSRVFKKVVGIPPAKYKM</sequence>
<dbReference type="InterPro" id="IPR018062">
    <property type="entry name" value="HTH_AraC-typ_CS"/>
</dbReference>
<dbReference type="EMBL" id="CP097899">
    <property type="protein sequence ID" value="URN96701.1"/>
    <property type="molecule type" value="Genomic_DNA"/>
</dbReference>